<dbReference type="RefSeq" id="WP_085849488.1">
    <property type="nucleotide sequence ID" value="NZ_FNZV01000007.1"/>
</dbReference>
<accession>A0A1Y5SWQ0</accession>
<keyword evidence="4" id="KW-1185">Reference proteome</keyword>
<dbReference type="Pfam" id="PF03992">
    <property type="entry name" value="ABM"/>
    <property type="match status" value="1"/>
</dbReference>
<proteinExistence type="predicted"/>
<dbReference type="EMBL" id="FWFW01000007">
    <property type="protein sequence ID" value="SLN48294.1"/>
    <property type="molecule type" value="Genomic_DNA"/>
</dbReference>
<name>A0A1Y5SWQ0_9RHOB</name>
<dbReference type="PROSITE" id="PS51725">
    <property type="entry name" value="ABM"/>
    <property type="match status" value="1"/>
</dbReference>
<dbReference type="AlphaFoldDB" id="A0A1Y5SWQ0"/>
<evidence type="ECO:0000313" key="3">
    <source>
        <dbReference type="EMBL" id="SLN48294.1"/>
    </source>
</evidence>
<evidence type="ECO:0000313" key="4">
    <source>
        <dbReference type="Proteomes" id="UP000193307"/>
    </source>
</evidence>
<dbReference type="OrthoDB" id="9797178at2"/>
<reference evidence="3 4" key="1">
    <citation type="submission" date="2017-03" db="EMBL/GenBank/DDBJ databases">
        <authorList>
            <person name="Afonso C.L."/>
            <person name="Miller P.J."/>
            <person name="Scott M.A."/>
            <person name="Spackman E."/>
            <person name="Goraichik I."/>
            <person name="Dimitrov K.M."/>
            <person name="Suarez D.L."/>
            <person name="Swayne D.E."/>
        </authorList>
    </citation>
    <scope>NUCLEOTIDE SEQUENCE [LARGE SCALE GENOMIC DNA]</scope>
    <source>
        <strain evidence="3 4">CECT 7971</strain>
    </source>
</reference>
<feature type="domain" description="ABM" evidence="2">
    <location>
        <begin position="4"/>
        <end position="92"/>
    </location>
</feature>
<dbReference type="InterPro" id="IPR007138">
    <property type="entry name" value="ABM_dom"/>
</dbReference>
<organism evidence="3 4">
    <name type="scientific">Pacificibacter marinus</name>
    <dbReference type="NCBI Taxonomy" id="658057"/>
    <lineage>
        <taxon>Bacteria</taxon>
        <taxon>Pseudomonadati</taxon>
        <taxon>Pseudomonadota</taxon>
        <taxon>Alphaproteobacteria</taxon>
        <taxon>Rhodobacterales</taxon>
        <taxon>Roseobacteraceae</taxon>
        <taxon>Pacificibacter</taxon>
    </lineage>
</organism>
<dbReference type="STRING" id="658057.SAMN04488032_10732"/>
<evidence type="ECO:0000256" key="1">
    <source>
        <dbReference type="SAM" id="MobiDB-lite"/>
    </source>
</evidence>
<keyword evidence="3" id="KW-0503">Monooxygenase</keyword>
<dbReference type="Proteomes" id="UP000193307">
    <property type="component" value="Unassembled WGS sequence"/>
</dbReference>
<dbReference type="GO" id="GO:0004497">
    <property type="term" value="F:monooxygenase activity"/>
    <property type="evidence" value="ECO:0007669"/>
    <property type="project" value="UniProtKB-KW"/>
</dbReference>
<keyword evidence="3" id="KW-0560">Oxidoreductase</keyword>
<feature type="region of interest" description="Disordered" evidence="1">
    <location>
        <begin position="69"/>
        <end position="92"/>
    </location>
</feature>
<dbReference type="SUPFAM" id="SSF54909">
    <property type="entry name" value="Dimeric alpha+beta barrel"/>
    <property type="match status" value="1"/>
</dbReference>
<dbReference type="Gene3D" id="3.30.70.100">
    <property type="match status" value="1"/>
</dbReference>
<feature type="compositionally biased region" description="Basic and acidic residues" evidence="1">
    <location>
        <begin position="83"/>
        <end position="92"/>
    </location>
</feature>
<protein>
    <submittedName>
        <fullName evidence="3">Antibiotic biosynthesis monooxygenase</fullName>
    </submittedName>
</protein>
<evidence type="ECO:0000259" key="2">
    <source>
        <dbReference type="PROSITE" id="PS51725"/>
    </source>
</evidence>
<sequence>MGKVLLTGTMRCDADEVDAVLSLMAKHERLSQAESGCLSFELWQDELDPCSFHVNEVFRSERDFEAHQERTHSSDWGRVTRHMPRDFTKSTA</sequence>
<gene>
    <name evidence="3" type="ORF">PAM7971_02353</name>
</gene>
<dbReference type="InterPro" id="IPR011008">
    <property type="entry name" value="Dimeric_a/b-barrel"/>
</dbReference>